<proteinExistence type="inferred from homology"/>
<dbReference type="PANTHER" id="PTHR10050">
    <property type="entry name" value="DOLICHYL-PHOSPHATE-MANNOSE--PROTEIN MANNOSYLTRANSFERASE"/>
    <property type="match status" value="1"/>
</dbReference>
<dbReference type="PANTHER" id="PTHR10050:SF46">
    <property type="entry name" value="PROTEIN O-MANNOSYL-TRANSFERASE 2"/>
    <property type="match status" value="1"/>
</dbReference>
<comment type="subcellular location">
    <subcellularLocation>
        <location evidence="2">Endoplasmic reticulum membrane</location>
        <topology evidence="2">Multi-pass membrane protein</topology>
    </subcellularLocation>
</comment>
<dbReference type="EC" id="2.4.1.109" evidence="2"/>
<sequence>MPVEFQAGLEGSELQIQAVLNAYGSHVRMRLGEGGYLHSHVSKYPGGKNRQQVTIYGHADGNNVWQLLTAKGKVGMEYGYIEDGNEVVLRHNATGRLLYSDGKAPSAINGKHILVYGNTKEQVDNGTEEKKEGKGKGNEIFVVRWEQETGRSPQGKRIRTITTKFRLQHRNSGKYLGVSNEKYPSWGFNQGEVVLLKSGESSKNRRVVIERSWNDKIPETKIEPRRSSFLRNFLYLNQRMASSNNALIPDRDKYNHLESNPITWPFMIYPMRMNGRWDAREIKYYEIGNPIIWWLSTLACLLYPAYLAILYIAAVRAPITSRDASMANFTRVYTSTRILWTGWLLHYAPFFIMGRVTYLHHYLPSAYFALLLLAAVLYNLCIPQSKTFIERSKSNSGSNSNGWKGRLVGSLVLLLCISGFLLFSPLTFGYQQDIRNLKHRQWLKTWNIYIDGNDLK</sequence>
<keyword evidence="2" id="KW-1133">Transmembrane helix</keyword>
<dbReference type="GO" id="GO:0004169">
    <property type="term" value="F:dolichyl-phosphate-mannose-protein mannosyltransferase activity"/>
    <property type="evidence" value="ECO:0007669"/>
    <property type="project" value="UniProtKB-UniRule"/>
</dbReference>
<dbReference type="Proteomes" id="UP000188320">
    <property type="component" value="Unassembled WGS sequence"/>
</dbReference>
<comment type="catalytic activity">
    <reaction evidence="2">
        <text>a di-trans,poly-cis-dolichyl beta-D-mannosyl phosphate + L-threonyl-[protein] = 3-O-(alpha-D-mannosyl)-L-threonyl-[protein] + a di-trans,poly-cis-dolichyl phosphate + H(+)</text>
        <dbReference type="Rhea" id="RHEA:53396"/>
        <dbReference type="Rhea" id="RHEA-COMP:11060"/>
        <dbReference type="Rhea" id="RHEA-COMP:13547"/>
        <dbReference type="Rhea" id="RHEA-COMP:19498"/>
        <dbReference type="Rhea" id="RHEA-COMP:19501"/>
        <dbReference type="ChEBI" id="CHEBI:15378"/>
        <dbReference type="ChEBI" id="CHEBI:30013"/>
        <dbReference type="ChEBI" id="CHEBI:57683"/>
        <dbReference type="ChEBI" id="CHEBI:58211"/>
        <dbReference type="ChEBI" id="CHEBI:137323"/>
        <dbReference type="EC" id="2.4.1.109"/>
    </reaction>
</comment>
<feature type="transmembrane region" description="Helical" evidence="2">
    <location>
        <begin position="364"/>
        <end position="382"/>
    </location>
</feature>
<keyword evidence="2 4" id="KW-0808">Transferase</keyword>
<dbReference type="PROSITE" id="PS50919">
    <property type="entry name" value="MIR"/>
    <property type="match status" value="1"/>
</dbReference>
<dbReference type="UniPathway" id="UPA00378"/>
<dbReference type="Gene3D" id="2.80.10.50">
    <property type="match status" value="1"/>
</dbReference>
<organism evidence="4 5">
    <name type="scientific">Zancudomyces culisetae</name>
    <name type="common">Gut fungus</name>
    <name type="synonym">Smittium culisetae</name>
    <dbReference type="NCBI Taxonomy" id="1213189"/>
    <lineage>
        <taxon>Eukaryota</taxon>
        <taxon>Fungi</taxon>
        <taxon>Fungi incertae sedis</taxon>
        <taxon>Zoopagomycota</taxon>
        <taxon>Kickxellomycotina</taxon>
        <taxon>Harpellomycetes</taxon>
        <taxon>Harpellales</taxon>
        <taxon>Legeriomycetaceae</taxon>
        <taxon>Zancudomyces</taxon>
    </lineage>
</organism>
<dbReference type="Pfam" id="PF16192">
    <property type="entry name" value="PMT_4TMC"/>
    <property type="match status" value="1"/>
</dbReference>
<feature type="transmembrane region" description="Helical" evidence="2">
    <location>
        <begin position="291"/>
        <end position="317"/>
    </location>
</feature>
<keyword evidence="5" id="KW-1185">Reference proteome</keyword>
<dbReference type="OrthoDB" id="292747at2759"/>
<comment type="caution">
    <text evidence="4">The sequence shown here is derived from an EMBL/GenBank/DDBJ whole genome shotgun (WGS) entry which is preliminary data.</text>
</comment>
<dbReference type="InterPro" id="IPR016093">
    <property type="entry name" value="MIR_motif"/>
</dbReference>
<dbReference type="SMART" id="SM00472">
    <property type="entry name" value="MIR"/>
    <property type="match status" value="2"/>
</dbReference>
<keyword evidence="2" id="KW-0812">Transmembrane</keyword>
<dbReference type="CDD" id="cd23276">
    <property type="entry name" value="beta-trefoil_MIR_PMT"/>
    <property type="match status" value="1"/>
</dbReference>
<evidence type="ECO:0000256" key="1">
    <source>
        <dbReference type="ARBA" id="ARBA00022737"/>
    </source>
</evidence>
<dbReference type="GO" id="GO:0005789">
    <property type="term" value="C:endoplasmic reticulum membrane"/>
    <property type="evidence" value="ECO:0007669"/>
    <property type="project" value="UniProtKB-SubCell"/>
</dbReference>
<keyword evidence="2 4" id="KW-0328">Glycosyltransferase</keyword>
<feature type="transmembrane region" description="Helical" evidence="2">
    <location>
        <begin position="403"/>
        <end position="423"/>
    </location>
</feature>
<keyword evidence="2" id="KW-0256">Endoplasmic reticulum</keyword>
<dbReference type="InterPro" id="IPR032421">
    <property type="entry name" value="PMT_4TMC"/>
</dbReference>
<dbReference type="AlphaFoldDB" id="A0A1R1PKP3"/>
<feature type="domain" description="MIR" evidence="3">
    <location>
        <begin position="155"/>
        <end position="212"/>
    </location>
</feature>
<comment type="caution">
    <text evidence="2">Lacks conserved residue(s) required for the propagation of feature annotation.</text>
</comment>
<evidence type="ECO:0000313" key="4">
    <source>
        <dbReference type="EMBL" id="OMH81493.1"/>
    </source>
</evidence>
<comment type="pathway">
    <text evidence="2">Protein modification; protein glycosylation.</text>
</comment>
<gene>
    <name evidence="4" type="ORF">AX774_g5045</name>
</gene>
<dbReference type="EMBL" id="LSSK01000887">
    <property type="protein sequence ID" value="OMH81493.1"/>
    <property type="molecule type" value="Genomic_DNA"/>
</dbReference>
<name>A0A1R1PKP3_ZANCU</name>
<comment type="catalytic activity">
    <reaction evidence="2">
        <text>a di-trans,poly-cis-dolichyl beta-D-mannosyl phosphate + L-seryl-[protein] = 3-O-(alpha-D-mannosyl)-L-seryl-[protein] + a di-trans,poly-cis-dolichyl phosphate + H(+)</text>
        <dbReference type="Rhea" id="RHEA:17377"/>
        <dbReference type="Rhea" id="RHEA-COMP:9863"/>
        <dbReference type="Rhea" id="RHEA-COMP:13546"/>
        <dbReference type="Rhea" id="RHEA-COMP:19498"/>
        <dbReference type="Rhea" id="RHEA-COMP:19501"/>
        <dbReference type="ChEBI" id="CHEBI:15378"/>
        <dbReference type="ChEBI" id="CHEBI:29999"/>
        <dbReference type="ChEBI" id="CHEBI:57683"/>
        <dbReference type="ChEBI" id="CHEBI:58211"/>
        <dbReference type="ChEBI" id="CHEBI:137321"/>
        <dbReference type="EC" id="2.4.1.109"/>
    </reaction>
</comment>
<dbReference type="InterPro" id="IPR036300">
    <property type="entry name" value="MIR_dom_sf"/>
</dbReference>
<comment type="similarity">
    <text evidence="2">Belongs to the glycosyltransferase 39 family.</text>
</comment>
<accession>A0A1R1PKP3</accession>
<evidence type="ECO:0000256" key="2">
    <source>
        <dbReference type="RuleBase" id="RU367007"/>
    </source>
</evidence>
<dbReference type="Pfam" id="PF02815">
    <property type="entry name" value="MIR"/>
    <property type="match status" value="1"/>
</dbReference>
<protein>
    <recommendedName>
        <fullName evidence="2">Dolichyl-phosphate-mannose--protein mannosyltransferase</fullName>
        <ecNumber evidence="2">2.4.1.109</ecNumber>
    </recommendedName>
</protein>
<keyword evidence="2" id="KW-0472">Membrane</keyword>
<keyword evidence="1" id="KW-0677">Repeat</keyword>
<feature type="transmembrane region" description="Helical" evidence="2">
    <location>
        <begin position="338"/>
        <end position="358"/>
    </location>
</feature>
<comment type="function">
    <text evidence="2">Transfers mannose from Dol-P-mannose to Ser or Thr residues on proteins.</text>
</comment>
<dbReference type="InterPro" id="IPR027005">
    <property type="entry name" value="PMT-like"/>
</dbReference>
<evidence type="ECO:0000313" key="5">
    <source>
        <dbReference type="Proteomes" id="UP000188320"/>
    </source>
</evidence>
<evidence type="ECO:0000259" key="3">
    <source>
        <dbReference type="PROSITE" id="PS50919"/>
    </source>
</evidence>
<reference evidence="5" key="1">
    <citation type="submission" date="2017-01" db="EMBL/GenBank/DDBJ databases">
        <authorList>
            <person name="Wang Y."/>
            <person name="White M."/>
            <person name="Kvist S."/>
            <person name="Moncalvo J.-M."/>
        </authorList>
    </citation>
    <scope>NUCLEOTIDE SEQUENCE [LARGE SCALE GENOMIC DNA]</scope>
    <source>
        <strain evidence="5">COL-18-3</strain>
    </source>
</reference>
<dbReference type="SUPFAM" id="SSF82109">
    <property type="entry name" value="MIR domain"/>
    <property type="match status" value="1"/>
</dbReference>